<dbReference type="PRINTS" id="PR00385">
    <property type="entry name" value="P450"/>
</dbReference>
<dbReference type="InterPro" id="IPR050121">
    <property type="entry name" value="Cytochrome_P450_monoxygenase"/>
</dbReference>
<evidence type="ECO:0000256" key="8">
    <source>
        <dbReference type="PIRSR" id="PIRSR602401-1"/>
    </source>
</evidence>
<evidence type="ECO:0000256" key="6">
    <source>
        <dbReference type="ARBA" id="ARBA00023004"/>
    </source>
</evidence>
<gene>
    <name evidence="10" type="ORF">N657DRAFT_631851</name>
</gene>
<name>A0AAN6U3E4_9PEZI</name>
<keyword evidence="4 8" id="KW-0479">Metal-binding</keyword>
<dbReference type="SUPFAM" id="SSF48264">
    <property type="entry name" value="Cytochrome P450"/>
    <property type="match status" value="1"/>
</dbReference>
<evidence type="ECO:0000256" key="2">
    <source>
        <dbReference type="ARBA" id="ARBA00005179"/>
    </source>
</evidence>
<reference evidence="10" key="2">
    <citation type="submission" date="2023-05" db="EMBL/GenBank/DDBJ databases">
        <authorList>
            <consortium name="Lawrence Berkeley National Laboratory"/>
            <person name="Steindorff A."/>
            <person name="Hensen N."/>
            <person name="Bonometti L."/>
            <person name="Westerberg I."/>
            <person name="Brannstrom I.O."/>
            <person name="Guillou S."/>
            <person name="Cros-Aarteil S."/>
            <person name="Calhoun S."/>
            <person name="Haridas S."/>
            <person name="Kuo A."/>
            <person name="Mondo S."/>
            <person name="Pangilinan J."/>
            <person name="Riley R."/>
            <person name="Labutti K."/>
            <person name="Andreopoulos B."/>
            <person name="Lipzen A."/>
            <person name="Chen C."/>
            <person name="Yanf M."/>
            <person name="Daum C."/>
            <person name="Ng V."/>
            <person name="Clum A."/>
            <person name="Ohm R."/>
            <person name="Martin F."/>
            <person name="Silar P."/>
            <person name="Natvig D."/>
            <person name="Lalanne C."/>
            <person name="Gautier V."/>
            <person name="Ament-Velasquez S.L."/>
            <person name="Kruys A."/>
            <person name="Hutchinson M.I."/>
            <person name="Powell A.J."/>
            <person name="Barry K."/>
            <person name="Miller A.N."/>
            <person name="Grigoriev I.V."/>
            <person name="Debuchy R."/>
            <person name="Gladieux P."/>
            <person name="Thoren M.H."/>
            <person name="Johannesson H."/>
        </authorList>
    </citation>
    <scope>NUCLEOTIDE SEQUENCE</scope>
    <source>
        <strain evidence="10">CBS 731.68</strain>
    </source>
</reference>
<dbReference type="AlphaFoldDB" id="A0AAN6U3E4"/>
<accession>A0AAN6U3E4</accession>
<comment type="cofactor">
    <cofactor evidence="1 8">
        <name>heme</name>
        <dbReference type="ChEBI" id="CHEBI:30413"/>
    </cofactor>
</comment>
<keyword evidence="9" id="KW-1133">Transmembrane helix</keyword>
<protein>
    <submittedName>
        <fullName evidence="10">Cytochrome P450</fullName>
    </submittedName>
</protein>
<organism evidence="10 11">
    <name type="scientific">Parathielavia appendiculata</name>
    <dbReference type="NCBI Taxonomy" id="2587402"/>
    <lineage>
        <taxon>Eukaryota</taxon>
        <taxon>Fungi</taxon>
        <taxon>Dikarya</taxon>
        <taxon>Ascomycota</taxon>
        <taxon>Pezizomycotina</taxon>
        <taxon>Sordariomycetes</taxon>
        <taxon>Sordariomycetidae</taxon>
        <taxon>Sordariales</taxon>
        <taxon>Chaetomiaceae</taxon>
        <taxon>Parathielavia</taxon>
    </lineage>
</organism>
<evidence type="ECO:0000256" key="4">
    <source>
        <dbReference type="ARBA" id="ARBA00022723"/>
    </source>
</evidence>
<dbReference type="Gene3D" id="1.10.630.10">
    <property type="entry name" value="Cytochrome P450"/>
    <property type="match status" value="1"/>
</dbReference>
<evidence type="ECO:0000256" key="5">
    <source>
        <dbReference type="ARBA" id="ARBA00023002"/>
    </source>
</evidence>
<dbReference type="GO" id="GO:0005506">
    <property type="term" value="F:iron ion binding"/>
    <property type="evidence" value="ECO:0007669"/>
    <property type="project" value="InterPro"/>
</dbReference>
<keyword evidence="5" id="KW-0560">Oxidoreductase</keyword>
<feature type="transmembrane region" description="Helical" evidence="9">
    <location>
        <begin position="133"/>
        <end position="151"/>
    </location>
</feature>
<dbReference type="GO" id="GO:0016705">
    <property type="term" value="F:oxidoreductase activity, acting on paired donors, with incorporation or reduction of molecular oxygen"/>
    <property type="evidence" value="ECO:0007669"/>
    <property type="project" value="InterPro"/>
</dbReference>
<comment type="pathway">
    <text evidence="2">Secondary metabolite biosynthesis.</text>
</comment>
<dbReference type="PANTHER" id="PTHR24305:SF107">
    <property type="entry name" value="P450, PUTATIVE (EUROFUNG)-RELATED"/>
    <property type="match status" value="1"/>
</dbReference>
<keyword evidence="9" id="KW-0812">Transmembrane</keyword>
<dbReference type="InterPro" id="IPR036396">
    <property type="entry name" value="Cyt_P450_sf"/>
</dbReference>
<keyword evidence="6 8" id="KW-0408">Iron</keyword>
<evidence type="ECO:0000256" key="3">
    <source>
        <dbReference type="ARBA" id="ARBA00022617"/>
    </source>
</evidence>
<evidence type="ECO:0000256" key="9">
    <source>
        <dbReference type="SAM" id="Phobius"/>
    </source>
</evidence>
<feature type="binding site" description="axial binding residue" evidence="8">
    <location>
        <position position="366"/>
    </location>
    <ligand>
        <name>heme</name>
        <dbReference type="ChEBI" id="CHEBI:30413"/>
    </ligand>
    <ligandPart>
        <name>Fe</name>
        <dbReference type="ChEBI" id="CHEBI:18248"/>
    </ligandPart>
</feature>
<dbReference type="GO" id="GO:0020037">
    <property type="term" value="F:heme binding"/>
    <property type="evidence" value="ECO:0007669"/>
    <property type="project" value="InterPro"/>
</dbReference>
<dbReference type="InterPro" id="IPR002401">
    <property type="entry name" value="Cyt_P450_E_grp-I"/>
</dbReference>
<sequence>MEGVPHSYLLGHLAVTGKLLGQYPGDVFPSGICTLALRQFPHLEKNGFILFDAWPFIDPMIYMFDPDISAQFTQLHSLPKSKDLKSEFRPLTSSKDLVTLDGPKWKFWRKSGEVLKIERPATSLTIDVIARSVLYGFALFTLLGMAIWWLTPDCTPPSLLKILNPIRPILQWYYNCVIHNALAPFIRQNLSTQADGSTANNEIKTVLSLAARAYLAEKPQTSSTQSNHEFASLAIPHLVMFLFAGHDTTAITLCFAYHLLHKHPSALARLCDEHDAVLGPDPSLTEPQLTRNPQLLNALPYTAAVIKKTLRLFAPAATNSHATHHLASLFPRPWEFLPERFLAAEGEELYVRKNAFRPFELGPRACIGQELAMLELKMILVVTVRVFDIESYPNGAPPGGPGRLGTYPVGHITGHPKDGIAG</sequence>
<keyword evidence="3 8" id="KW-0349">Heme</keyword>
<comment type="caution">
    <text evidence="10">The sequence shown here is derived from an EMBL/GenBank/DDBJ whole genome shotgun (WGS) entry which is preliminary data.</text>
</comment>
<dbReference type="GO" id="GO:0004497">
    <property type="term" value="F:monooxygenase activity"/>
    <property type="evidence" value="ECO:0007669"/>
    <property type="project" value="UniProtKB-KW"/>
</dbReference>
<dbReference type="PANTHER" id="PTHR24305">
    <property type="entry name" value="CYTOCHROME P450"/>
    <property type="match status" value="1"/>
</dbReference>
<evidence type="ECO:0000313" key="10">
    <source>
        <dbReference type="EMBL" id="KAK4125584.1"/>
    </source>
</evidence>
<proteinExistence type="predicted"/>
<dbReference type="InterPro" id="IPR001128">
    <property type="entry name" value="Cyt_P450"/>
</dbReference>
<dbReference type="GeneID" id="87827865"/>
<reference evidence="10" key="1">
    <citation type="journal article" date="2023" name="Mol. Phylogenet. Evol.">
        <title>Genome-scale phylogeny and comparative genomics of the fungal order Sordariales.</title>
        <authorList>
            <person name="Hensen N."/>
            <person name="Bonometti L."/>
            <person name="Westerberg I."/>
            <person name="Brannstrom I.O."/>
            <person name="Guillou S."/>
            <person name="Cros-Aarteil S."/>
            <person name="Calhoun S."/>
            <person name="Haridas S."/>
            <person name="Kuo A."/>
            <person name="Mondo S."/>
            <person name="Pangilinan J."/>
            <person name="Riley R."/>
            <person name="LaButti K."/>
            <person name="Andreopoulos B."/>
            <person name="Lipzen A."/>
            <person name="Chen C."/>
            <person name="Yan M."/>
            <person name="Daum C."/>
            <person name="Ng V."/>
            <person name="Clum A."/>
            <person name="Steindorff A."/>
            <person name="Ohm R.A."/>
            <person name="Martin F."/>
            <person name="Silar P."/>
            <person name="Natvig D.O."/>
            <person name="Lalanne C."/>
            <person name="Gautier V."/>
            <person name="Ament-Velasquez S.L."/>
            <person name="Kruys A."/>
            <person name="Hutchinson M.I."/>
            <person name="Powell A.J."/>
            <person name="Barry K."/>
            <person name="Miller A.N."/>
            <person name="Grigoriev I.V."/>
            <person name="Debuchy R."/>
            <person name="Gladieux P."/>
            <person name="Hiltunen Thoren M."/>
            <person name="Johannesson H."/>
        </authorList>
    </citation>
    <scope>NUCLEOTIDE SEQUENCE</scope>
    <source>
        <strain evidence="10">CBS 731.68</strain>
    </source>
</reference>
<evidence type="ECO:0000256" key="1">
    <source>
        <dbReference type="ARBA" id="ARBA00001971"/>
    </source>
</evidence>
<dbReference type="EMBL" id="MU853225">
    <property type="protein sequence ID" value="KAK4125584.1"/>
    <property type="molecule type" value="Genomic_DNA"/>
</dbReference>
<dbReference type="Proteomes" id="UP001302602">
    <property type="component" value="Unassembled WGS sequence"/>
</dbReference>
<evidence type="ECO:0000256" key="7">
    <source>
        <dbReference type="ARBA" id="ARBA00023033"/>
    </source>
</evidence>
<dbReference type="RefSeq" id="XP_062649355.1">
    <property type="nucleotide sequence ID" value="XM_062791096.1"/>
</dbReference>
<keyword evidence="7" id="KW-0503">Monooxygenase</keyword>
<dbReference type="Pfam" id="PF00067">
    <property type="entry name" value="p450"/>
    <property type="match status" value="1"/>
</dbReference>
<evidence type="ECO:0000313" key="11">
    <source>
        <dbReference type="Proteomes" id="UP001302602"/>
    </source>
</evidence>
<dbReference type="PRINTS" id="PR00463">
    <property type="entry name" value="EP450I"/>
</dbReference>
<keyword evidence="11" id="KW-1185">Reference proteome</keyword>
<keyword evidence="9" id="KW-0472">Membrane</keyword>